<dbReference type="EMBL" id="MTPU01000054">
    <property type="protein sequence ID" value="OPH09036.1"/>
    <property type="molecule type" value="Genomic_DNA"/>
</dbReference>
<evidence type="ECO:0000313" key="2">
    <source>
        <dbReference type="Proteomes" id="UP000190056"/>
    </source>
</evidence>
<dbReference type="RefSeq" id="WP_071248105.1">
    <property type="nucleotide sequence ID" value="NZ_MTPU01000054.1"/>
</dbReference>
<organism evidence="1 2">
    <name type="scientific">Cylindrospermopsis raciborskii CENA302</name>
    <dbReference type="NCBI Taxonomy" id="1170768"/>
    <lineage>
        <taxon>Bacteria</taxon>
        <taxon>Bacillati</taxon>
        <taxon>Cyanobacteriota</taxon>
        <taxon>Cyanophyceae</taxon>
        <taxon>Nostocales</taxon>
        <taxon>Aphanizomenonaceae</taxon>
        <taxon>Cylindrospermopsis</taxon>
    </lineage>
</organism>
<dbReference type="AlphaFoldDB" id="A0A9Q5QVG6"/>
<protein>
    <submittedName>
        <fullName evidence="1">Uncharacterized protein</fullName>
    </submittedName>
</protein>
<comment type="caution">
    <text evidence="1">The sequence shown here is derived from an EMBL/GenBank/DDBJ whole genome shotgun (WGS) entry which is preliminary data.</text>
</comment>
<reference evidence="1 2" key="1">
    <citation type="submission" date="2017-01" db="EMBL/GenBank/DDBJ databases">
        <authorList>
            <person name="Abreu V.A."/>
            <person name="Popin R.V."/>
            <person name="Rigonato J."/>
            <person name="Andreote A.P."/>
            <person name="Schaker P.C."/>
            <person name="Hoff-Risseti C."/>
            <person name="Alvarenga D.O."/>
            <person name="Varani A.M."/>
            <person name="Fiore M.F."/>
        </authorList>
    </citation>
    <scope>NUCLEOTIDE SEQUENCE [LARGE SCALE GENOMIC DNA]</scope>
    <source>
        <strain evidence="1 2">CENA302</strain>
    </source>
</reference>
<name>A0A9Q5QVG6_9CYAN</name>
<gene>
    <name evidence="1" type="ORF">CENA302_13550</name>
</gene>
<sequence>MTKLFNLQSYIDACEYAHQFGGTSEAIIPQSSQEYKTRILDRYSAYPYLSAPVANNDLPSHLTTNTSHLQDNPQEPDYLHLGIQLFTGDKERLYIVSDTLDLLTLSMSNIIGSRDGYLYASAYHYWNHYGEISEYQARSQSYQPLVFVDLDSFDTSTLIPVSFQRQENTPHLIPILDTRNRIPFSNNYDCQAIYNQICSQISRIFLRQFPELSNNPETISHLSNYLQRINFFKMVQSHIDEKSISLIIEIYHNQEIFYKRITVSILDIAEVVYREINLAPLNQLAHQYSQYQFVLVGQYNIFEQLRPQASNQDLFSFMVLKPNIQNFSELWIDRNRQGFPLFGIYLDTIEFAIAIDNQEVWIQLSEERDAISFEGRETVLVGSIPNRNQDFMRIPSGTRIAKLPIRVNDSDYCINGIPQDYKIEIQNYEDNENPQEILVQINFRLQPGSFPKLIVRDLDNQYIIQTSLVDRHSESTFYSYIPPENINQNRQQRSLSQIGRLTVNHRFQDFPTYLNAIATGLDQSRNQYGELTASFRNAYQCLNQQPDLLQFVDISSHDPNVTLLAQQLENAQLHRMINLISNVFSACDRHRRRLNSYERGLLLSLIIFTGKLYRFSQYICSQNLLLDRLFSLSQLRYDKGLSNEYLQCLSRIAVSQELQDSYFMLFDSMYSLEKSQYLWGYGRILLWYYNFDFSVASISLNYQEHFIKILNYLLSRNYQDLDPQYKQNAFLSLIYLLTFRAYNNNFCQTGSQEIALAQAVINHFQNDRIILQTISRERSLNDYFRELIEGCSTEDRIIGLLSG</sequence>
<dbReference type="Proteomes" id="UP000190056">
    <property type="component" value="Unassembled WGS sequence"/>
</dbReference>
<evidence type="ECO:0000313" key="1">
    <source>
        <dbReference type="EMBL" id="OPH09036.1"/>
    </source>
</evidence>
<accession>A0A9Q5QVG6</accession>
<proteinExistence type="predicted"/>